<dbReference type="Pfam" id="PF00356">
    <property type="entry name" value="LacI"/>
    <property type="match status" value="1"/>
</dbReference>
<dbReference type="Gene3D" id="1.10.260.40">
    <property type="entry name" value="lambda repressor-like DNA-binding domains"/>
    <property type="match status" value="1"/>
</dbReference>
<dbReference type="InterPro" id="IPR010982">
    <property type="entry name" value="Lambda_DNA-bd_dom_sf"/>
</dbReference>
<dbReference type="InterPro" id="IPR046335">
    <property type="entry name" value="LacI/GalR-like_sensor"/>
</dbReference>
<dbReference type="EMBL" id="PDOE01000002">
    <property type="protein sequence ID" value="RKL67895.1"/>
    <property type="molecule type" value="Genomic_DNA"/>
</dbReference>
<dbReference type="InterPro" id="IPR000843">
    <property type="entry name" value="HTH_LacI"/>
</dbReference>
<dbReference type="OrthoDB" id="9798934at2"/>
<keyword evidence="2" id="KW-0238">DNA-binding</keyword>
<dbReference type="PANTHER" id="PTHR30146:SF136">
    <property type="entry name" value="NTD BIOSYNTHESIS OPERON REGULATOR NTDR"/>
    <property type="match status" value="1"/>
</dbReference>
<dbReference type="RefSeq" id="WP_110938234.1">
    <property type="nucleotide sequence ID" value="NZ_KZ614147.1"/>
</dbReference>
<dbReference type="GO" id="GO:0000976">
    <property type="term" value="F:transcription cis-regulatory region binding"/>
    <property type="evidence" value="ECO:0007669"/>
    <property type="project" value="TreeGrafter"/>
</dbReference>
<dbReference type="SUPFAM" id="SSF53822">
    <property type="entry name" value="Periplasmic binding protein-like I"/>
    <property type="match status" value="1"/>
</dbReference>
<dbReference type="SMART" id="SM00354">
    <property type="entry name" value="HTH_LACI"/>
    <property type="match status" value="1"/>
</dbReference>
<keyword evidence="3" id="KW-0804">Transcription</keyword>
<gene>
    <name evidence="5" type="ORF">CR203_05150</name>
</gene>
<accession>A0A3A9KJG9</accession>
<reference evidence="5 6" key="1">
    <citation type="submission" date="2017-10" db="EMBL/GenBank/DDBJ databases">
        <title>Bacillus sp. nov., a halophilic bacterium isolated from a Keqin Lake.</title>
        <authorList>
            <person name="Wang H."/>
        </authorList>
    </citation>
    <scope>NUCLEOTIDE SEQUENCE [LARGE SCALE GENOMIC DNA]</scope>
    <source>
        <strain evidence="5 6">KCTC 13187</strain>
    </source>
</reference>
<evidence type="ECO:0000259" key="4">
    <source>
        <dbReference type="PROSITE" id="PS50932"/>
    </source>
</evidence>
<evidence type="ECO:0000313" key="5">
    <source>
        <dbReference type="EMBL" id="RKL67895.1"/>
    </source>
</evidence>
<evidence type="ECO:0000256" key="1">
    <source>
        <dbReference type="ARBA" id="ARBA00023015"/>
    </source>
</evidence>
<proteinExistence type="predicted"/>
<protein>
    <submittedName>
        <fullName evidence="5">LacI family transcriptional regulator</fullName>
    </submittedName>
</protein>
<dbReference type="PANTHER" id="PTHR30146">
    <property type="entry name" value="LACI-RELATED TRANSCRIPTIONAL REPRESSOR"/>
    <property type="match status" value="1"/>
</dbReference>
<evidence type="ECO:0000313" key="6">
    <source>
        <dbReference type="Proteomes" id="UP000281498"/>
    </source>
</evidence>
<dbReference type="SUPFAM" id="SSF47413">
    <property type="entry name" value="lambda repressor-like DNA-binding domains"/>
    <property type="match status" value="1"/>
</dbReference>
<keyword evidence="1" id="KW-0805">Transcription regulation</keyword>
<organism evidence="5 6">
    <name type="scientific">Salipaludibacillus neizhouensis</name>
    <dbReference type="NCBI Taxonomy" id="885475"/>
    <lineage>
        <taxon>Bacteria</taxon>
        <taxon>Bacillati</taxon>
        <taxon>Bacillota</taxon>
        <taxon>Bacilli</taxon>
        <taxon>Bacillales</taxon>
        <taxon>Bacillaceae</taxon>
    </lineage>
</organism>
<dbReference type="Gene3D" id="3.40.50.2300">
    <property type="match status" value="2"/>
</dbReference>
<dbReference type="GO" id="GO:0003700">
    <property type="term" value="F:DNA-binding transcription factor activity"/>
    <property type="evidence" value="ECO:0007669"/>
    <property type="project" value="TreeGrafter"/>
</dbReference>
<dbReference type="PROSITE" id="PS50932">
    <property type="entry name" value="HTH_LACI_2"/>
    <property type="match status" value="1"/>
</dbReference>
<feature type="domain" description="HTH lacI-type" evidence="4">
    <location>
        <begin position="2"/>
        <end position="56"/>
    </location>
</feature>
<name>A0A3A9KJG9_9BACI</name>
<evidence type="ECO:0000256" key="3">
    <source>
        <dbReference type="ARBA" id="ARBA00023163"/>
    </source>
</evidence>
<evidence type="ECO:0000256" key="2">
    <source>
        <dbReference type="ARBA" id="ARBA00023125"/>
    </source>
</evidence>
<dbReference type="Proteomes" id="UP000281498">
    <property type="component" value="Unassembled WGS sequence"/>
</dbReference>
<dbReference type="CDD" id="cd01392">
    <property type="entry name" value="HTH_LacI"/>
    <property type="match status" value="1"/>
</dbReference>
<dbReference type="AlphaFoldDB" id="A0A3A9KJG9"/>
<dbReference type="CDD" id="cd06286">
    <property type="entry name" value="PBP1_CcpB-like"/>
    <property type="match status" value="1"/>
</dbReference>
<keyword evidence="6" id="KW-1185">Reference proteome</keyword>
<sequence>MSTISDVAKLSGLSKTTVSRVINNYPYVTKEKRELVKKAMEELSYTPSPTARRMRGQLTTSIGVIVTRIVNPFFSYLVNAIEQLAYKKGYQVLIFQSNGDPEKELSYLNLLKTKQVDGIIMTSVANDWETLKEYTNFGPMVFCNEYLSNSTLPIVRIDQINGVYNGIKHLIEKGHKKIGYCTGGSLFESDGKNNDRSIGFQKALKEAKIPVNPRWIFVNQLSINDGKNVAKEVISMADRPTAIFAGGDEVAAGILIETKDQGLRVPEDIAIIGFDDQPLAELLEPKLTTIRQPVNEMGEKALELIISILEGREPKEAYVELTAPFIQRGST</sequence>
<comment type="caution">
    <text evidence="5">The sequence shown here is derived from an EMBL/GenBank/DDBJ whole genome shotgun (WGS) entry which is preliminary data.</text>
</comment>
<dbReference type="Pfam" id="PF13377">
    <property type="entry name" value="Peripla_BP_3"/>
    <property type="match status" value="1"/>
</dbReference>
<dbReference type="InterPro" id="IPR028082">
    <property type="entry name" value="Peripla_BP_I"/>
</dbReference>